<evidence type="ECO:0000256" key="3">
    <source>
        <dbReference type="ARBA" id="ARBA00022989"/>
    </source>
</evidence>
<evidence type="ECO:0000256" key="5">
    <source>
        <dbReference type="SAM" id="Phobius"/>
    </source>
</evidence>
<keyword evidence="4 5" id="KW-0472">Membrane</keyword>
<sequence length="501" mass="55288">MTEMDVAVPVHPVRRLLNKVPTFNRWFALAAAAIMMLAGGTTYVFATISLSMKVRMEYLQYQISFIGTMSAAGNIMGILPALFHDFMGPRPTALLSGVVMAFGYGLVYMALQKWFYTSFWMVGCFYLVFSAGESACFTSAMATSIKNFNPKHRGKVSGVLSCIYGISSAIFSFIYQHVFHQELLGFVFFVTVFVGVVPIVCGIFLNVVPKDFDRSRRENLVQQQIEEEQRYILEKEEGTDVKHIGTVNEPDEEQEEPVVEEDIIPPKQDDSVSPLVMIRSIDFYLFAFIVFACMGSGQTIVNHIGTAVESYGGNKNSISSIMIVNSIASCLGRVLFGFTSDRLSAYVIRPAFLNYALLMMSVSAYGFAFTNPGILVYFLTFGVGFSYGGVNAIIIAYLADRFGPKFLGMNNTISKLGALIGNFLLSTALAGAIYQANTRGGGNICRGRECYQSTFLIVASICLAGFVCSLVLMHRNQGMYAKIREKTAMENSAKMFKTVKV</sequence>
<keyword evidence="2 5" id="KW-0812">Transmembrane</keyword>
<feature type="transmembrane region" description="Helical" evidence="5">
    <location>
        <begin position="158"/>
        <end position="178"/>
    </location>
</feature>
<feature type="transmembrane region" description="Helical" evidence="5">
    <location>
        <begin position="374"/>
        <end position="395"/>
    </location>
</feature>
<dbReference type="InterPro" id="IPR011701">
    <property type="entry name" value="MFS"/>
</dbReference>
<gene>
    <name evidence="7" type="ORF">AKO1_014054</name>
</gene>
<name>A0AAW2Z591_9EUKA</name>
<dbReference type="Pfam" id="PF06813">
    <property type="entry name" value="Nodulin-like"/>
    <property type="match status" value="1"/>
</dbReference>
<comment type="caution">
    <text evidence="7">The sequence shown here is derived from an EMBL/GenBank/DDBJ whole genome shotgun (WGS) entry which is preliminary data.</text>
</comment>
<evidence type="ECO:0000313" key="8">
    <source>
        <dbReference type="Proteomes" id="UP001431209"/>
    </source>
</evidence>
<keyword evidence="3 5" id="KW-1133">Transmembrane helix</keyword>
<dbReference type="PANTHER" id="PTHR21576:SF158">
    <property type="entry name" value="RIBOSOMAL RNA-PROCESSING PROTEIN 12-LIKE CONSERVED DOMAIN-CONTAINING PROTEIN"/>
    <property type="match status" value="1"/>
</dbReference>
<dbReference type="EMBL" id="JAOPGA020000995">
    <property type="protein sequence ID" value="KAL0483817.1"/>
    <property type="molecule type" value="Genomic_DNA"/>
</dbReference>
<evidence type="ECO:0000256" key="1">
    <source>
        <dbReference type="ARBA" id="ARBA00004141"/>
    </source>
</evidence>
<dbReference type="Proteomes" id="UP001431209">
    <property type="component" value="Unassembled WGS sequence"/>
</dbReference>
<dbReference type="Gene3D" id="1.20.1250.20">
    <property type="entry name" value="MFS general substrate transporter like domains"/>
    <property type="match status" value="2"/>
</dbReference>
<proteinExistence type="predicted"/>
<feature type="transmembrane region" description="Helical" evidence="5">
    <location>
        <begin position="26"/>
        <end position="46"/>
    </location>
</feature>
<feature type="transmembrane region" description="Helical" evidence="5">
    <location>
        <begin position="58"/>
        <end position="81"/>
    </location>
</feature>
<feature type="transmembrane region" description="Helical" evidence="5">
    <location>
        <begin position="93"/>
        <end position="111"/>
    </location>
</feature>
<dbReference type="SUPFAM" id="SSF103473">
    <property type="entry name" value="MFS general substrate transporter"/>
    <property type="match status" value="1"/>
</dbReference>
<feature type="transmembrane region" description="Helical" evidence="5">
    <location>
        <begin position="184"/>
        <end position="208"/>
    </location>
</feature>
<feature type="transmembrane region" description="Helical" evidence="5">
    <location>
        <begin position="317"/>
        <end position="339"/>
    </location>
</feature>
<dbReference type="InterPro" id="IPR036259">
    <property type="entry name" value="MFS_trans_sf"/>
</dbReference>
<dbReference type="Pfam" id="PF07690">
    <property type="entry name" value="MFS_1"/>
    <property type="match status" value="1"/>
</dbReference>
<feature type="domain" description="Nodulin-like" evidence="6">
    <location>
        <begin position="25"/>
        <end position="217"/>
    </location>
</feature>
<feature type="transmembrane region" description="Helical" evidence="5">
    <location>
        <begin position="351"/>
        <end position="368"/>
    </location>
</feature>
<protein>
    <recommendedName>
        <fullName evidence="6">Nodulin-like domain-containing protein</fullName>
    </recommendedName>
</protein>
<evidence type="ECO:0000256" key="4">
    <source>
        <dbReference type="ARBA" id="ARBA00023136"/>
    </source>
</evidence>
<feature type="transmembrane region" description="Helical" evidence="5">
    <location>
        <begin position="416"/>
        <end position="434"/>
    </location>
</feature>
<dbReference type="InterPro" id="IPR010658">
    <property type="entry name" value="Nodulin-like"/>
</dbReference>
<feature type="transmembrane region" description="Helical" evidence="5">
    <location>
        <begin position="283"/>
        <end position="305"/>
    </location>
</feature>
<dbReference type="GO" id="GO:0022857">
    <property type="term" value="F:transmembrane transporter activity"/>
    <property type="evidence" value="ECO:0007669"/>
    <property type="project" value="InterPro"/>
</dbReference>
<dbReference type="GO" id="GO:0016020">
    <property type="term" value="C:membrane"/>
    <property type="evidence" value="ECO:0007669"/>
    <property type="project" value="UniProtKB-SubCell"/>
</dbReference>
<feature type="transmembrane region" description="Helical" evidence="5">
    <location>
        <begin position="454"/>
        <end position="473"/>
    </location>
</feature>
<organism evidence="7 8">
    <name type="scientific">Acrasis kona</name>
    <dbReference type="NCBI Taxonomy" id="1008807"/>
    <lineage>
        <taxon>Eukaryota</taxon>
        <taxon>Discoba</taxon>
        <taxon>Heterolobosea</taxon>
        <taxon>Tetramitia</taxon>
        <taxon>Eutetramitia</taxon>
        <taxon>Acrasidae</taxon>
        <taxon>Acrasis</taxon>
    </lineage>
</organism>
<dbReference type="AlphaFoldDB" id="A0AAW2Z591"/>
<dbReference type="PANTHER" id="PTHR21576">
    <property type="entry name" value="UNCHARACTERIZED NODULIN-LIKE PROTEIN"/>
    <property type="match status" value="1"/>
</dbReference>
<evidence type="ECO:0000256" key="2">
    <source>
        <dbReference type="ARBA" id="ARBA00022692"/>
    </source>
</evidence>
<evidence type="ECO:0000313" key="7">
    <source>
        <dbReference type="EMBL" id="KAL0483817.1"/>
    </source>
</evidence>
<reference evidence="7 8" key="1">
    <citation type="submission" date="2024-03" db="EMBL/GenBank/DDBJ databases">
        <title>The Acrasis kona genome and developmental transcriptomes reveal deep origins of eukaryotic multicellular pathways.</title>
        <authorList>
            <person name="Sheikh S."/>
            <person name="Fu C.-J."/>
            <person name="Brown M.W."/>
            <person name="Baldauf S.L."/>
        </authorList>
    </citation>
    <scope>NUCLEOTIDE SEQUENCE [LARGE SCALE GENOMIC DNA]</scope>
    <source>
        <strain evidence="7 8">ATCC MYA-3509</strain>
    </source>
</reference>
<evidence type="ECO:0000259" key="6">
    <source>
        <dbReference type="Pfam" id="PF06813"/>
    </source>
</evidence>
<comment type="subcellular location">
    <subcellularLocation>
        <location evidence="1">Membrane</location>
        <topology evidence="1">Multi-pass membrane protein</topology>
    </subcellularLocation>
</comment>
<keyword evidence="8" id="KW-1185">Reference proteome</keyword>
<accession>A0AAW2Z591</accession>